<feature type="compositionally biased region" description="Basic residues" evidence="3">
    <location>
        <begin position="311"/>
        <end position="324"/>
    </location>
</feature>
<dbReference type="GeneID" id="17260516"/>
<dbReference type="STRING" id="2903.R1E031"/>
<dbReference type="PANTHER" id="PTHR43765:SF2">
    <property type="entry name" value="2-DEHYDROPANTOATE 2-REDUCTASE"/>
    <property type="match status" value="1"/>
</dbReference>
<keyword evidence="1" id="KW-0521">NADP</keyword>
<feature type="domain" description="Ketopantoate reductase N-terminal" evidence="5">
    <location>
        <begin position="2"/>
        <end position="159"/>
    </location>
</feature>
<evidence type="ECO:0000256" key="4">
    <source>
        <dbReference type="SAM" id="SignalP"/>
    </source>
</evidence>
<dbReference type="KEGG" id="ehx:EMIHUDRAFT_436841"/>
<sequence length="352" mass="35758">MHILGGGALGTLWAAHCPAATLLLREGTTALQASRLRLRVHRLRAGEAAGPVDEALEACVRLEPSSGSATTPIGTLVIATKAYGAAAALEGVRSRLQSDAVVVLLCNGALSLADSLQLPAGGALLVATTTHGAWLHPPRQEGLREVQHAGRGTTWVGPLLPLRAGGGGGGGGAARVAGVPEVASSSSAELAAARFAAAGLGAVVEGGGQTSRRLWLKLAANAVISCSAGVRVVHASWLLCSSRHAGLYSHPRLRCPPPPTQPRQLDLDAPGFAPGRGPRGAAPENSPHGDGRFTPPPPYFRLGGAPERLGRPPRARARHARRGERRAGGADAAGRGGEGADGGRRGVEGRAD</sequence>
<dbReference type="RefSeq" id="XP_005766748.1">
    <property type="nucleotide sequence ID" value="XM_005766691.1"/>
</dbReference>
<dbReference type="HOGENOM" id="CLU_788537_0_0_1"/>
<feature type="chain" id="PRO_5044291201" description="Ketopantoate reductase N-terminal domain-containing protein" evidence="4">
    <location>
        <begin position="20"/>
        <end position="352"/>
    </location>
</feature>
<feature type="compositionally biased region" description="Low complexity" evidence="3">
    <location>
        <begin position="262"/>
        <end position="283"/>
    </location>
</feature>
<name>A0A0D3IST4_EMIH1</name>
<dbReference type="Pfam" id="PF02558">
    <property type="entry name" value="ApbA"/>
    <property type="match status" value="1"/>
</dbReference>
<dbReference type="GO" id="GO:0050661">
    <property type="term" value="F:NADP binding"/>
    <property type="evidence" value="ECO:0007669"/>
    <property type="project" value="TreeGrafter"/>
</dbReference>
<evidence type="ECO:0000256" key="2">
    <source>
        <dbReference type="ARBA" id="ARBA00023002"/>
    </source>
</evidence>
<evidence type="ECO:0000313" key="7">
    <source>
        <dbReference type="Proteomes" id="UP000013827"/>
    </source>
</evidence>
<accession>A0A0D3IST4</accession>
<dbReference type="GO" id="GO:0008677">
    <property type="term" value="F:2-dehydropantoate 2-reductase activity"/>
    <property type="evidence" value="ECO:0007669"/>
    <property type="project" value="TreeGrafter"/>
</dbReference>
<feature type="compositionally biased region" description="Basic and acidic residues" evidence="3">
    <location>
        <begin position="341"/>
        <end position="352"/>
    </location>
</feature>
<dbReference type="InterPro" id="IPR050838">
    <property type="entry name" value="Ketopantoate_reductase"/>
</dbReference>
<keyword evidence="7" id="KW-1185">Reference proteome</keyword>
<evidence type="ECO:0000313" key="6">
    <source>
        <dbReference type="EnsemblProtists" id="EOD14319"/>
    </source>
</evidence>
<dbReference type="Proteomes" id="UP000013827">
    <property type="component" value="Unassembled WGS sequence"/>
</dbReference>
<reference evidence="7" key="1">
    <citation type="journal article" date="2013" name="Nature">
        <title>Pan genome of the phytoplankton Emiliania underpins its global distribution.</title>
        <authorList>
            <person name="Read B.A."/>
            <person name="Kegel J."/>
            <person name="Klute M.J."/>
            <person name="Kuo A."/>
            <person name="Lefebvre S.C."/>
            <person name="Maumus F."/>
            <person name="Mayer C."/>
            <person name="Miller J."/>
            <person name="Monier A."/>
            <person name="Salamov A."/>
            <person name="Young J."/>
            <person name="Aguilar M."/>
            <person name="Claverie J.M."/>
            <person name="Frickenhaus S."/>
            <person name="Gonzalez K."/>
            <person name="Herman E.K."/>
            <person name="Lin Y.C."/>
            <person name="Napier J."/>
            <person name="Ogata H."/>
            <person name="Sarno A.F."/>
            <person name="Shmutz J."/>
            <person name="Schroeder D."/>
            <person name="de Vargas C."/>
            <person name="Verret F."/>
            <person name="von Dassow P."/>
            <person name="Valentin K."/>
            <person name="Van de Peer Y."/>
            <person name="Wheeler G."/>
            <person name="Dacks J.B."/>
            <person name="Delwiche C.F."/>
            <person name="Dyhrman S.T."/>
            <person name="Glockner G."/>
            <person name="John U."/>
            <person name="Richards T."/>
            <person name="Worden A.Z."/>
            <person name="Zhang X."/>
            <person name="Grigoriev I.V."/>
            <person name="Allen A.E."/>
            <person name="Bidle K."/>
            <person name="Borodovsky M."/>
            <person name="Bowler C."/>
            <person name="Brownlee C."/>
            <person name="Cock J.M."/>
            <person name="Elias M."/>
            <person name="Gladyshev V.N."/>
            <person name="Groth M."/>
            <person name="Guda C."/>
            <person name="Hadaegh A."/>
            <person name="Iglesias-Rodriguez M.D."/>
            <person name="Jenkins J."/>
            <person name="Jones B.M."/>
            <person name="Lawson T."/>
            <person name="Leese F."/>
            <person name="Lindquist E."/>
            <person name="Lobanov A."/>
            <person name="Lomsadze A."/>
            <person name="Malik S.B."/>
            <person name="Marsh M.E."/>
            <person name="Mackinder L."/>
            <person name="Mock T."/>
            <person name="Mueller-Roeber B."/>
            <person name="Pagarete A."/>
            <person name="Parker M."/>
            <person name="Probert I."/>
            <person name="Quesneville H."/>
            <person name="Raines C."/>
            <person name="Rensing S.A."/>
            <person name="Riano-Pachon D.M."/>
            <person name="Richier S."/>
            <person name="Rokitta S."/>
            <person name="Shiraiwa Y."/>
            <person name="Soanes D.M."/>
            <person name="van der Giezen M."/>
            <person name="Wahlund T.M."/>
            <person name="Williams B."/>
            <person name="Wilson W."/>
            <person name="Wolfe G."/>
            <person name="Wurch L.L."/>
        </authorList>
    </citation>
    <scope>NUCLEOTIDE SEQUENCE</scope>
</reference>
<protein>
    <recommendedName>
        <fullName evidence="5">Ketopantoate reductase N-terminal domain-containing protein</fullName>
    </recommendedName>
</protein>
<dbReference type="InterPro" id="IPR013332">
    <property type="entry name" value="KPR_N"/>
</dbReference>
<feature type="signal peptide" evidence="4">
    <location>
        <begin position="1"/>
        <end position="19"/>
    </location>
</feature>
<proteinExistence type="predicted"/>
<dbReference type="InterPro" id="IPR036291">
    <property type="entry name" value="NAD(P)-bd_dom_sf"/>
</dbReference>
<dbReference type="Gene3D" id="3.40.50.720">
    <property type="entry name" value="NAD(P)-binding Rossmann-like Domain"/>
    <property type="match status" value="1"/>
</dbReference>
<keyword evidence="2" id="KW-0560">Oxidoreductase</keyword>
<evidence type="ECO:0000256" key="3">
    <source>
        <dbReference type="SAM" id="MobiDB-lite"/>
    </source>
</evidence>
<dbReference type="EnsemblProtists" id="EOD14319">
    <property type="protein sequence ID" value="EOD14319"/>
    <property type="gene ID" value="EMIHUDRAFT_436841"/>
</dbReference>
<organism evidence="6 7">
    <name type="scientific">Emiliania huxleyi (strain CCMP1516)</name>
    <dbReference type="NCBI Taxonomy" id="280463"/>
    <lineage>
        <taxon>Eukaryota</taxon>
        <taxon>Haptista</taxon>
        <taxon>Haptophyta</taxon>
        <taxon>Prymnesiophyceae</taxon>
        <taxon>Isochrysidales</taxon>
        <taxon>Noelaerhabdaceae</taxon>
        <taxon>Emiliania</taxon>
    </lineage>
</organism>
<reference evidence="6" key="2">
    <citation type="submission" date="2024-10" db="UniProtKB">
        <authorList>
            <consortium name="EnsemblProtists"/>
        </authorList>
    </citation>
    <scope>IDENTIFICATION</scope>
</reference>
<evidence type="ECO:0000256" key="1">
    <source>
        <dbReference type="ARBA" id="ARBA00022857"/>
    </source>
</evidence>
<keyword evidence="4" id="KW-0732">Signal</keyword>
<dbReference type="GO" id="GO:0005737">
    <property type="term" value="C:cytoplasm"/>
    <property type="evidence" value="ECO:0007669"/>
    <property type="project" value="TreeGrafter"/>
</dbReference>
<feature type="region of interest" description="Disordered" evidence="3">
    <location>
        <begin position="250"/>
        <end position="352"/>
    </location>
</feature>
<evidence type="ECO:0000259" key="5">
    <source>
        <dbReference type="Pfam" id="PF02558"/>
    </source>
</evidence>
<dbReference type="AlphaFoldDB" id="A0A0D3IST4"/>
<dbReference type="PaxDb" id="2903-EOD14319"/>
<dbReference type="SUPFAM" id="SSF51735">
    <property type="entry name" value="NAD(P)-binding Rossmann-fold domains"/>
    <property type="match status" value="1"/>
</dbReference>
<dbReference type="PANTHER" id="PTHR43765">
    <property type="entry name" value="2-DEHYDROPANTOATE 2-REDUCTASE-RELATED"/>
    <property type="match status" value="1"/>
</dbReference>